<organism evidence="3 4">
    <name type="scientific">Betta splendens</name>
    <name type="common">Siamese fighting fish</name>
    <dbReference type="NCBI Taxonomy" id="158456"/>
    <lineage>
        <taxon>Eukaryota</taxon>
        <taxon>Metazoa</taxon>
        <taxon>Chordata</taxon>
        <taxon>Craniata</taxon>
        <taxon>Vertebrata</taxon>
        <taxon>Euteleostomi</taxon>
        <taxon>Actinopterygii</taxon>
        <taxon>Neopterygii</taxon>
        <taxon>Teleostei</taxon>
        <taxon>Neoteleostei</taxon>
        <taxon>Acanthomorphata</taxon>
        <taxon>Anabantaria</taxon>
        <taxon>Anabantiformes</taxon>
        <taxon>Anabantoidei</taxon>
        <taxon>Osphronemidae</taxon>
        <taxon>Betta</taxon>
    </lineage>
</organism>
<gene>
    <name evidence="4" type="primary">LOC114854046</name>
</gene>
<evidence type="ECO:0000313" key="3">
    <source>
        <dbReference type="Proteomes" id="UP000515150"/>
    </source>
</evidence>
<dbReference type="Proteomes" id="UP000515150">
    <property type="component" value="Chromosome 4"/>
</dbReference>
<dbReference type="KEGG" id="bspl:114854046"/>
<keyword evidence="3" id="KW-1185">Reference proteome</keyword>
<feature type="coiled-coil region" evidence="1">
    <location>
        <begin position="1040"/>
        <end position="1081"/>
    </location>
</feature>
<feature type="coiled-coil region" evidence="1">
    <location>
        <begin position="197"/>
        <end position="414"/>
    </location>
</feature>
<protein>
    <submittedName>
        <fullName evidence="4">Coiled-coil domain-containing protein 18-like isoform X1</fullName>
    </submittedName>
</protein>
<reference evidence="4" key="1">
    <citation type="submission" date="2025-08" db="UniProtKB">
        <authorList>
            <consortium name="RefSeq"/>
        </authorList>
    </citation>
    <scope>IDENTIFICATION</scope>
</reference>
<evidence type="ECO:0000256" key="1">
    <source>
        <dbReference type="SAM" id="Coils"/>
    </source>
</evidence>
<dbReference type="InParanoid" id="A0A6P7MDD9"/>
<keyword evidence="1" id="KW-0175">Coiled coil</keyword>
<dbReference type="PANTHER" id="PTHR18881:SF2">
    <property type="entry name" value="POLYAMINE-MODULATED FACTOR 1-BINDING PROTEIN 1"/>
    <property type="match status" value="1"/>
</dbReference>
<name>A0A6P7MDD9_BETSP</name>
<dbReference type="RefSeq" id="XP_029003929.1">
    <property type="nucleotide sequence ID" value="XM_029148096.2"/>
</dbReference>
<dbReference type="OrthoDB" id="6350415at2759"/>
<sequence>MTSKRYFIGSFQEKCGTMSHETRLHSEDTSEMWRSGHGALNLAPLPGDRTEATYKPGTETSSMKHLIEEMKTLYKQRLRCLELDSSLTREELLQKKVDFLWSYVNDFADQNQVLLQTIEELHKETEHKCSSWGMKLCTSDPNLSVSGVDLKTLSLEDLDRPAAHVPQNPVSLVQLKGLKIHLQNTNMVASDLELGSQEHLEHKLKNLQSELSCLQQIHKDNMKEIAEKDICITKLQVNLELLQQESSDSRDQVSRLNVKVKELQEELKGKEEEWVKQEEDLKQKTDEERRAQAQAAKSWAEKAAVLNSEIQGREERVRRLDQNVAALRASQDSLKRTLAVKEKHTRQLLRDNAQLRESLATLRSQSQKSECTLSHISEALDQSKSCLEAERRQRQQIQDQLHHSSTEVERLQKELAMVHHATEKKIQKRELKICALAKELTESKQHRSECQEELFKKEKDLEKGCEERDELRVQLEAQSRECVLLIQTRERLEADLALSRERVHTSRLEVRSRDQFIVQLRAEVTAAEQKHWAAQEQVASLEDEVRHLNRDVRGRQEEASQLSRKIRDIEQLKEQKEKEQQELHDQLRISQQQLLASHQQLKGAKQELENATLQTQEHKEALAALKQEHAAVLEKANAVQGQVEQLEEELRYSQQQLRESQLASRSVQKELVELERRHQEKVGQWESSREALDRLTDELQANQNLLRDSRHEVEHFKNRTESLRAQVDALKQQKLMLEQDLHLYQQSHSHSDDEYLSLAKCSQQLQQHCSEQVERFAECEKTILHMKSELERQAEKKASLKQMLASSHSAHLSSRSKLEQEVSHLKKEVGRLELELADSQKVHADVLGRSEEELKGARREALRSSRELEVQRGEVQRLQAELREEEDKLRCAVTEKLSLSACVRRLSQEVEELRSKHRVTVEELAARADEARQMEGCLNEGKLAEEKMRSMARSLEMEVAGLRKNLREAVDQKAAAEREKQGAQDQVDTLQLELEAARSDRASLCHESQMVMTNVSQWISEQKASNESLAAQMKAQSKLLLIATEEREHLQETNDTLKAEVERLKGALDEKDRDVEGFKAQIRHQSMRLDRRTAENQGCVALNLSKIEDMQTRMRSNLEAIGMLNQQLNTLSQENEQLRRQLDEERCMRRQMERLLPPTSQHCSTHLPVSPGAHPPPECASLPPLPHLPHPLSSTWVTGDTSSAEWS</sequence>
<dbReference type="GO" id="GO:0007283">
    <property type="term" value="P:spermatogenesis"/>
    <property type="evidence" value="ECO:0007669"/>
    <property type="project" value="TreeGrafter"/>
</dbReference>
<feature type="coiled-coil region" evidence="1">
    <location>
        <begin position="815"/>
        <end position="923"/>
    </location>
</feature>
<dbReference type="InterPro" id="IPR037391">
    <property type="entry name" value="PMF1-bd"/>
</dbReference>
<feature type="compositionally biased region" description="Polar residues" evidence="2">
    <location>
        <begin position="1195"/>
        <end position="1207"/>
    </location>
</feature>
<accession>A0A6P7MDD9</accession>
<dbReference type="AlphaFoldDB" id="A0A6P7MDD9"/>
<feature type="coiled-coil region" evidence="1">
    <location>
        <begin position="952"/>
        <end position="1007"/>
    </location>
</feature>
<feature type="coiled-coil region" evidence="1">
    <location>
        <begin position="461"/>
        <end position="747"/>
    </location>
</feature>
<proteinExistence type="predicted"/>
<evidence type="ECO:0000313" key="4">
    <source>
        <dbReference type="RefSeq" id="XP_029003929.1"/>
    </source>
</evidence>
<evidence type="ECO:0000256" key="2">
    <source>
        <dbReference type="SAM" id="MobiDB-lite"/>
    </source>
</evidence>
<feature type="compositionally biased region" description="Pro residues" evidence="2">
    <location>
        <begin position="1173"/>
        <end position="1189"/>
    </location>
</feature>
<dbReference type="GeneID" id="114854046"/>
<feature type="coiled-coil region" evidence="1">
    <location>
        <begin position="1121"/>
        <end position="1155"/>
    </location>
</feature>
<feature type="region of interest" description="Disordered" evidence="2">
    <location>
        <begin position="1158"/>
        <end position="1207"/>
    </location>
</feature>
<dbReference type="PANTHER" id="PTHR18881">
    <property type="entry name" value="POLYAMINE-MODULATED FACTOR 1-BINDING PROTEIN 1-RELATED"/>
    <property type="match status" value="1"/>
</dbReference>